<reference evidence="1 2" key="1">
    <citation type="submission" date="2020-01" db="EMBL/GenBank/DDBJ databases">
        <authorList>
            <consortium name="DOE Joint Genome Institute"/>
            <person name="Haridas S."/>
            <person name="Albert R."/>
            <person name="Binder M."/>
            <person name="Bloem J."/>
            <person name="Labutti K."/>
            <person name="Salamov A."/>
            <person name="Andreopoulos B."/>
            <person name="Baker S.E."/>
            <person name="Barry K."/>
            <person name="Bills G."/>
            <person name="Bluhm B.H."/>
            <person name="Cannon C."/>
            <person name="Castanera R."/>
            <person name="Culley D.E."/>
            <person name="Daum C."/>
            <person name="Ezra D."/>
            <person name="Gonzalez J.B."/>
            <person name="Henrissat B."/>
            <person name="Kuo A."/>
            <person name="Liang C."/>
            <person name="Lipzen A."/>
            <person name="Lutzoni F."/>
            <person name="Magnuson J."/>
            <person name="Mondo S."/>
            <person name="Nolan M."/>
            <person name="Ohm R."/>
            <person name="Pangilinan J."/>
            <person name="Park H.-J.H."/>
            <person name="Ramirez L."/>
            <person name="Alfaro M."/>
            <person name="Sun H."/>
            <person name="Tritt A."/>
            <person name="Yoshinaga Y."/>
            <person name="Zwiers L.-H.L."/>
            <person name="Turgeon B.G."/>
            <person name="Goodwin S.B."/>
            <person name="Spatafora J.W."/>
            <person name="Crous P.W."/>
            <person name="Grigoriev I.V."/>
        </authorList>
    </citation>
    <scope>NUCLEOTIDE SEQUENCE [LARGE SCALE GENOMIC DNA]</scope>
    <source>
        <strain evidence="1 2">CBS 611.86</strain>
    </source>
</reference>
<dbReference type="AlphaFoldDB" id="A0A7C8M1L7"/>
<dbReference type="InterPro" id="IPR036397">
    <property type="entry name" value="RNaseH_sf"/>
</dbReference>
<proteinExistence type="predicted"/>
<accession>A0A7C8M1L7</accession>
<protein>
    <submittedName>
        <fullName evidence="1">Uncharacterized protein</fullName>
    </submittedName>
</protein>
<gene>
    <name evidence="1" type="ORF">BDV95DRAFT_623874</name>
</gene>
<organism evidence="1 2">
    <name type="scientific">Massariosphaeria phaeospora</name>
    <dbReference type="NCBI Taxonomy" id="100035"/>
    <lineage>
        <taxon>Eukaryota</taxon>
        <taxon>Fungi</taxon>
        <taxon>Dikarya</taxon>
        <taxon>Ascomycota</taxon>
        <taxon>Pezizomycotina</taxon>
        <taxon>Dothideomycetes</taxon>
        <taxon>Pleosporomycetidae</taxon>
        <taxon>Pleosporales</taxon>
        <taxon>Pleosporales incertae sedis</taxon>
        <taxon>Massariosphaeria</taxon>
    </lineage>
</organism>
<dbReference type="EMBL" id="JAADJZ010000034">
    <property type="protein sequence ID" value="KAF2865358.1"/>
    <property type="molecule type" value="Genomic_DNA"/>
</dbReference>
<keyword evidence="2" id="KW-1185">Reference proteome</keyword>
<dbReference type="Gene3D" id="3.30.420.10">
    <property type="entry name" value="Ribonuclease H-like superfamily/Ribonuclease H"/>
    <property type="match status" value="1"/>
</dbReference>
<name>A0A7C8M1L7_9PLEO</name>
<evidence type="ECO:0000313" key="2">
    <source>
        <dbReference type="Proteomes" id="UP000481861"/>
    </source>
</evidence>
<evidence type="ECO:0000313" key="1">
    <source>
        <dbReference type="EMBL" id="KAF2865358.1"/>
    </source>
</evidence>
<dbReference type="Proteomes" id="UP000481861">
    <property type="component" value="Unassembled WGS sequence"/>
</dbReference>
<sequence length="79" mass="8279">MGLANNDFSLESDYVKNWIARGGGVANTDGSALRNGKADAVAGVGVYFGHKDYRSVPCITELTTAGAGLQAVIMRIMSQ</sequence>
<comment type="caution">
    <text evidence="1">The sequence shown here is derived from an EMBL/GenBank/DDBJ whole genome shotgun (WGS) entry which is preliminary data.</text>
</comment>
<dbReference type="GO" id="GO:0003676">
    <property type="term" value="F:nucleic acid binding"/>
    <property type="evidence" value="ECO:0007669"/>
    <property type="project" value="InterPro"/>
</dbReference>
<dbReference type="OrthoDB" id="407198at2759"/>